<dbReference type="InterPro" id="IPR036259">
    <property type="entry name" value="MFS_trans_sf"/>
</dbReference>
<dbReference type="InterPro" id="IPR005828">
    <property type="entry name" value="MFS_sugar_transport-like"/>
</dbReference>
<dbReference type="Pfam" id="PF00083">
    <property type="entry name" value="Sugar_tr"/>
    <property type="match status" value="1"/>
</dbReference>
<dbReference type="EMBL" id="ACPB03000266">
    <property type="status" value="NOT_ANNOTATED_CDS"/>
    <property type="molecule type" value="Genomic_DNA"/>
</dbReference>
<evidence type="ECO:0000256" key="6">
    <source>
        <dbReference type="ARBA" id="ARBA00022989"/>
    </source>
</evidence>
<dbReference type="HOGENOM" id="CLU_001265_30_5_1"/>
<evidence type="ECO:0000256" key="5">
    <source>
        <dbReference type="ARBA" id="ARBA00022692"/>
    </source>
</evidence>
<dbReference type="PANTHER" id="PTHR48021:SF46">
    <property type="entry name" value="MAJOR FACILITATOR SUPERFAMILY (MFS) PROFILE DOMAIN-CONTAINING PROTEIN"/>
    <property type="match status" value="1"/>
</dbReference>
<evidence type="ECO:0000313" key="9">
    <source>
        <dbReference type="EnsemblMetazoa" id="RPRC006037-PA"/>
    </source>
</evidence>
<keyword evidence="5" id="KW-0812">Transmembrane</keyword>
<proteinExistence type="predicted"/>
<evidence type="ECO:0000313" key="10">
    <source>
        <dbReference type="Proteomes" id="UP000015103"/>
    </source>
</evidence>
<keyword evidence="3" id="KW-1003">Cell membrane</keyword>
<dbReference type="Gene3D" id="1.20.1250.20">
    <property type="entry name" value="MFS general substrate transporter like domains"/>
    <property type="match status" value="1"/>
</dbReference>
<dbReference type="Proteomes" id="UP000015103">
    <property type="component" value="Unassembled WGS sequence"/>
</dbReference>
<sequence length="417" mass="47153">MNLIAFLSANSWKKKQHLSERRKPDYCYRYGRKTVMLASGPLSLLSWMIAITTRSLISLYIIRIIQGLTVGITFTVVPIYLAEITEPKLRGQLGTYFQIFWYVGLVHSYATGPYFDYQTYLYLACIQPVLFFVCFICIPETPYYLLMAKKEEEAFKALSWLRANKDVAIEFAEIKESVEEEMKNNGSWKDLVATKKDRMALLIVQVACVVKYMSGMAALVLYATQTFSESSRLNLTSDQMTLMIPLILIVTTWLTSLMADTVGRRPLMIVSSIGSVVCHTIVAVYYYLDKETDIDVSSYMWITYASLISFCVITNVGVGPLLMTIQAEYFPSHTRAKGGIITGIVGGLASFVNIRQYQFVEDYFGLYMNYVIFALICLAGTILFSAILHETAGKSLGEIQRNLSDTINVDNKTKRLP</sequence>
<dbReference type="eggNOG" id="KOG0254">
    <property type="taxonomic scope" value="Eukaryota"/>
</dbReference>
<dbReference type="STRING" id="13249.T1HPR3"/>
<evidence type="ECO:0000256" key="1">
    <source>
        <dbReference type="ARBA" id="ARBA00004651"/>
    </source>
</evidence>
<evidence type="ECO:0000256" key="7">
    <source>
        <dbReference type="ARBA" id="ARBA00023136"/>
    </source>
</evidence>
<dbReference type="EnsemblMetazoa" id="RPRC006037-RA">
    <property type="protein sequence ID" value="RPRC006037-PA"/>
    <property type="gene ID" value="RPRC006037"/>
</dbReference>
<dbReference type="AlphaFoldDB" id="T1HPR3"/>
<evidence type="ECO:0000256" key="4">
    <source>
        <dbReference type="ARBA" id="ARBA00022597"/>
    </source>
</evidence>
<dbReference type="SUPFAM" id="SSF103473">
    <property type="entry name" value="MFS general substrate transporter"/>
    <property type="match status" value="1"/>
</dbReference>
<feature type="domain" description="Major facilitator superfamily (MFS) profile" evidence="8">
    <location>
        <begin position="1"/>
        <end position="392"/>
    </location>
</feature>
<keyword evidence="4" id="KW-0762">Sugar transport</keyword>
<keyword evidence="7" id="KW-0472">Membrane</keyword>
<evidence type="ECO:0000259" key="8">
    <source>
        <dbReference type="PROSITE" id="PS50850"/>
    </source>
</evidence>
<dbReference type="GO" id="GO:0005886">
    <property type="term" value="C:plasma membrane"/>
    <property type="evidence" value="ECO:0007669"/>
    <property type="project" value="UniProtKB-SubCell"/>
</dbReference>
<dbReference type="PROSITE" id="PS00217">
    <property type="entry name" value="SUGAR_TRANSPORT_2"/>
    <property type="match status" value="1"/>
</dbReference>
<accession>T1HPR3</accession>
<dbReference type="InterPro" id="IPR020846">
    <property type="entry name" value="MFS_dom"/>
</dbReference>
<comment type="subcellular location">
    <subcellularLocation>
        <location evidence="1">Cell membrane</location>
        <topology evidence="1">Multi-pass membrane protein</topology>
    </subcellularLocation>
</comment>
<dbReference type="InterPro" id="IPR050549">
    <property type="entry name" value="MFS_Trehalose_Transporter"/>
</dbReference>
<dbReference type="PANTHER" id="PTHR48021">
    <property type="match status" value="1"/>
</dbReference>
<evidence type="ECO:0000256" key="2">
    <source>
        <dbReference type="ARBA" id="ARBA00022448"/>
    </source>
</evidence>
<name>T1HPR3_RHOPR</name>
<protein>
    <submittedName>
        <fullName evidence="9">MFS domain-containing protein</fullName>
    </submittedName>
</protein>
<dbReference type="FunFam" id="1.20.1250.20:FF:000218">
    <property type="entry name" value="facilitated trehalose transporter Tret1"/>
    <property type="match status" value="1"/>
</dbReference>
<dbReference type="InParanoid" id="T1HPR3"/>
<keyword evidence="6" id="KW-1133">Transmembrane helix</keyword>
<keyword evidence="2" id="KW-0813">Transport</keyword>
<dbReference type="InterPro" id="IPR005829">
    <property type="entry name" value="Sugar_transporter_CS"/>
</dbReference>
<dbReference type="GO" id="GO:0022857">
    <property type="term" value="F:transmembrane transporter activity"/>
    <property type="evidence" value="ECO:0007669"/>
    <property type="project" value="InterPro"/>
</dbReference>
<dbReference type="VEuPathDB" id="VectorBase:RPRC006037"/>
<reference evidence="9" key="1">
    <citation type="submission" date="2015-05" db="UniProtKB">
        <authorList>
            <consortium name="EnsemblMetazoa"/>
        </authorList>
    </citation>
    <scope>IDENTIFICATION</scope>
</reference>
<dbReference type="OMA" id="FYNIGWN"/>
<evidence type="ECO:0000256" key="3">
    <source>
        <dbReference type="ARBA" id="ARBA00022475"/>
    </source>
</evidence>
<organism evidence="9 10">
    <name type="scientific">Rhodnius prolixus</name>
    <name type="common">Triatomid bug</name>
    <dbReference type="NCBI Taxonomy" id="13249"/>
    <lineage>
        <taxon>Eukaryota</taxon>
        <taxon>Metazoa</taxon>
        <taxon>Ecdysozoa</taxon>
        <taxon>Arthropoda</taxon>
        <taxon>Hexapoda</taxon>
        <taxon>Insecta</taxon>
        <taxon>Pterygota</taxon>
        <taxon>Neoptera</taxon>
        <taxon>Paraneoptera</taxon>
        <taxon>Hemiptera</taxon>
        <taxon>Heteroptera</taxon>
        <taxon>Panheteroptera</taxon>
        <taxon>Cimicomorpha</taxon>
        <taxon>Reduviidae</taxon>
        <taxon>Triatominae</taxon>
        <taxon>Rhodnius</taxon>
    </lineage>
</organism>
<dbReference type="PROSITE" id="PS50850">
    <property type="entry name" value="MFS"/>
    <property type="match status" value="1"/>
</dbReference>
<keyword evidence="10" id="KW-1185">Reference proteome</keyword>